<organism evidence="2 3">
    <name type="scientific">Oidiodendron maius (strain Zn)</name>
    <dbReference type="NCBI Taxonomy" id="913774"/>
    <lineage>
        <taxon>Eukaryota</taxon>
        <taxon>Fungi</taxon>
        <taxon>Dikarya</taxon>
        <taxon>Ascomycota</taxon>
        <taxon>Pezizomycotina</taxon>
        <taxon>Leotiomycetes</taxon>
        <taxon>Leotiomycetes incertae sedis</taxon>
        <taxon>Myxotrichaceae</taxon>
        <taxon>Oidiodendron</taxon>
    </lineage>
</organism>
<name>A0A0C3GLD4_OIDMZ</name>
<dbReference type="Gene3D" id="3.40.630.30">
    <property type="match status" value="1"/>
</dbReference>
<reference evidence="2 3" key="1">
    <citation type="submission" date="2014-04" db="EMBL/GenBank/DDBJ databases">
        <authorList>
            <consortium name="DOE Joint Genome Institute"/>
            <person name="Kuo A."/>
            <person name="Martino E."/>
            <person name="Perotto S."/>
            <person name="Kohler A."/>
            <person name="Nagy L.G."/>
            <person name="Floudas D."/>
            <person name="Copeland A."/>
            <person name="Barry K.W."/>
            <person name="Cichocki N."/>
            <person name="Veneault-Fourrey C."/>
            <person name="LaButti K."/>
            <person name="Lindquist E.A."/>
            <person name="Lipzen A."/>
            <person name="Lundell T."/>
            <person name="Morin E."/>
            <person name="Murat C."/>
            <person name="Sun H."/>
            <person name="Tunlid A."/>
            <person name="Henrissat B."/>
            <person name="Grigoriev I.V."/>
            <person name="Hibbett D.S."/>
            <person name="Martin F."/>
            <person name="Nordberg H.P."/>
            <person name="Cantor M.N."/>
            <person name="Hua S.X."/>
        </authorList>
    </citation>
    <scope>NUCLEOTIDE SEQUENCE [LARGE SCALE GENOMIC DNA]</scope>
    <source>
        <strain evidence="2 3">Zn</strain>
    </source>
</reference>
<evidence type="ECO:0000259" key="1">
    <source>
        <dbReference type="PROSITE" id="PS51186"/>
    </source>
</evidence>
<dbReference type="Pfam" id="PF13302">
    <property type="entry name" value="Acetyltransf_3"/>
    <property type="match status" value="1"/>
</dbReference>
<dbReference type="EMBL" id="KN832883">
    <property type="protein sequence ID" value="KIM96940.1"/>
    <property type="molecule type" value="Genomic_DNA"/>
</dbReference>
<sequence length="198" mass="21889">MDQEVIFAPTLRSECLTMTLYDADCDSQFICDFWNVVAGSNPPWTDDMLCRFMKNTTLSPHNCLGRKPTRPLVYIIHLGSQTGPAIGTINISERNPAIPPDIGYAIHSDYRRRGYAFEAAACVLSYWHNSLGLKDIVAFCHPANTISNKLIQKLGFERGGEATLEIGEVLVNAYVLPGMSVTLTAATRFGRMGVDKVE</sequence>
<dbReference type="InParanoid" id="A0A0C3GLD4"/>
<dbReference type="PANTHER" id="PTHR43792:SF1">
    <property type="entry name" value="N-ACETYLTRANSFERASE DOMAIN-CONTAINING PROTEIN"/>
    <property type="match status" value="1"/>
</dbReference>
<dbReference type="AlphaFoldDB" id="A0A0C3GLD4"/>
<feature type="domain" description="N-acetyltransferase" evidence="1">
    <location>
        <begin position="18"/>
        <end position="177"/>
    </location>
</feature>
<protein>
    <recommendedName>
        <fullName evidence="1">N-acetyltransferase domain-containing protein</fullName>
    </recommendedName>
</protein>
<proteinExistence type="predicted"/>
<dbReference type="InterPro" id="IPR051531">
    <property type="entry name" value="N-acetyltransferase"/>
</dbReference>
<dbReference type="PROSITE" id="PS51186">
    <property type="entry name" value="GNAT"/>
    <property type="match status" value="1"/>
</dbReference>
<dbReference type="STRING" id="913774.A0A0C3GLD4"/>
<dbReference type="OrthoDB" id="4072826at2759"/>
<evidence type="ECO:0000313" key="2">
    <source>
        <dbReference type="EMBL" id="KIM96940.1"/>
    </source>
</evidence>
<dbReference type="HOGENOM" id="CLU_115033_0_0_1"/>
<dbReference type="GO" id="GO:0016747">
    <property type="term" value="F:acyltransferase activity, transferring groups other than amino-acyl groups"/>
    <property type="evidence" value="ECO:0007669"/>
    <property type="project" value="InterPro"/>
</dbReference>
<dbReference type="Proteomes" id="UP000054321">
    <property type="component" value="Unassembled WGS sequence"/>
</dbReference>
<dbReference type="InterPro" id="IPR000182">
    <property type="entry name" value="GNAT_dom"/>
</dbReference>
<dbReference type="InterPro" id="IPR016181">
    <property type="entry name" value="Acyl_CoA_acyltransferase"/>
</dbReference>
<accession>A0A0C3GLD4</accession>
<keyword evidence="3" id="KW-1185">Reference proteome</keyword>
<dbReference type="SUPFAM" id="SSF55729">
    <property type="entry name" value="Acyl-CoA N-acyltransferases (Nat)"/>
    <property type="match status" value="1"/>
</dbReference>
<reference evidence="3" key="2">
    <citation type="submission" date="2015-01" db="EMBL/GenBank/DDBJ databases">
        <title>Evolutionary Origins and Diversification of the Mycorrhizal Mutualists.</title>
        <authorList>
            <consortium name="DOE Joint Genome Institute"/>
            <consortium name="Mycorrhizal Genomics Consortium"/>
            <person name="Kohler A."/>
            <person name="Kuo A."/>
            <person name="Nagy L.G."/>
            <person name="Floudas D."/>
            <person name="Copeland A."/>
            <person name="Barry K.W."/>
            <person name="Cichocki N."/>
            <person name="Veneault-Fourrey C."/>
            <person name="LaButti K."/>
            <person name="Lindquist E.A."/>
            <person name="Lipzen A."/>
            <person name="Lundell T."/>
            <person name="Morin E."/>
            <person name="Murat C."/>
            <person name="Riley R."/>
            <person name="Ohm R."/>
            <person name="Sun H."/>
            <person name="Tunlid A."/>
            <person name="Henrissat B."/>
            <person name="Grigoriev I.V."/>
            <person name="Hibbett D.S."/>
            <person name="Martin F."/>
        </authorList>
    </citation>
    <scope>NUCLEOTIDE SEQUENCE [LARGE SCALE GENOMIC DNA]</scope>
    <source>
        <strain evidence="3">Zn</strain>
    </source>
</reference>
<dbReference type="PANTHER" id="PTHR43792">
    <property type="entry name" value="GNAT FAMILY, PUTATIVE (AFU_ORTHOLOGUE AFUA_3G00765)-RELATED-RELATED"/>
    <property type="match status" value="1"/>
</dbReference>
<gene>
    <name evidence="2" type="ORF">OIDMADRAFT_58489</name>
</gene>
<evidence type="ECO:0000313" key="3">
    <source>
        <dbReference type="Proteomes" id="UP000054321"/>
    </source>
</evidence>